<accession>A0ABR9JTN9</accession>
<dbReference type="RefSeq" id="WP_318784195.1">
    <property type="nucleotide sequence ID" value="NZ_JADBDZ010000001.1"/>
</dbReference>
<dbReference type="EMBL" id="JADBDZ010000001">
    <property type="protein sequence ID" value="MBE1533922.1"/>
    <property type="molecule type" value="Genomic_DNA"/>
</dbReference>
<evidence type="ECO:0000313" key="2">
    <source>
        <dbReference type="Proteomes" id="UP000627838"/>
    </source>
</evidence>
<name>A0ABR9JTN9_9ACTN</name>
<protein>
    <recommendedName>
        <fullName evidence="3">Sugar phosphate isomerase</fullName>
    </recommendedName>
</protein>
<organism evidence="1 2">
    <name type="scientific">Actinomadura algeriensis</name>
    <dbReference type="NCBI Taxonomy" id="1679523"/>
    <lineage>
        <taxon>Bacteria</taxon>
        <taxon>Bacillati</taxon>
        <taxon>Actinomycetota</taxon>
        <taxon>Actinomycetes</taxon>
        <taxon>Streptosporangiales</taxon>
        <taxon>Thermomonosporaceae</taxon>
        <taxon>Actinomadura</taxon>
    </lineage>
</organism>
<comment type="caution">
    <text evidence="1">The sequence shown here is derived from an EMBL/GenBank/DDBJ whole genome shotgun (WGS) entry which is preliminary data.</text>
</comment>
<keyword evidence="2" id="KW-1185">Reference proteome</keyword>
<evidence type="ECO:0000313" key="1">
    <source>
        <dbReference type="EMBL" id="MBE1533922.1"/>
    </source>
</evidence>
<proteinExistence type="predicted"/>
<dbReference type="Proteomes" id="UP000627838">
    <property type="component" value="Unassembled WGS sequence"/>
</dbReference>
<dbReference type="NCBIfam" id="NF035938">
    <property type="entry name" value="EboA_domain"/>
    <property type="match status" value="1"/>
</dbReference>
<reference evidence="1 2" key="1">
    <citation type="submission" date="2020-10" db="EMBL/GenBank/DDBJ databases">
        <title>Sequencing the genomes of 1000 actinobacteria strains.</title>
        <authorList>
            <person name="Klenk H.-P."/>
        </authorList>
    </citation>
    <scope>NUCLEOTIDE SEQUENCE [LARGE SCALE GENOMIC DNA]</scope>
    <source>
        <strain evidence="1 2">DSM 46744</strain>
    </source>
</reference>
<gene>
    <name evidence="1" type="ORF">H4W34_003755</name>
</gene>
<evidence type="ECO:0008006" key="3">
    <source>
        <dbReference type="Google" id="ProtNLM"/>
    </source>
</evidence>
<sequence>MLTGWTRRLDAALADLGGHWPGTALHDVEADPARIGALFPAAAREYGREPLRGLPGWTADEAVRVRLLLALPARGAALAAALAELYAHGDPAERVAVLRGLAALDAERGLGERGLPLVADALRANDTRLVSAAMGPYAAARLPAAAYRQAVLKCVFVGIPLAAVAGLPDRADAELARMLAGYAAERRAAGRDVPPDIEPIVHRHRTDQG</sequence>
<dbReference type="InterPro" id="IPR047715">
    <property type="entry name" value="EboA_dom"/>
</dbReference>